<keyword evidence="3" id="KW-1003">Cell membrane</keyword>
<reference evidence="13 14" key="1">
    <citation type="submission" date="2023-05" db="EMBL/GenBank/DDBJ databases">
        <title>Chelatococcus sp. nov., a moderately thermophilic bacterium isolated from hot spring microbial mat.</title>
        <authorList>
            <person name="Hu C.-J."/>
            <person name="Li W.-J."/>
        </authorList>
    </citation>
    <scope>NUCLEOTIDE SEQUENCE [LARGE SCALE GENOMIC DNA]</scope>
    <source>
        <strain evidence="13 14">SYSU G07232</strain>
    </source>
</reference>
<evidence type="ECO:0000256" key="2">
    <source>
        <dbReference type="ARBA" id="ARBA00022448"/>
    </source>
</evidence>
<proteinExistence type="inferred from homology"/>
<dbReference type="InterPro" id="IPR017871">
    <property type="entry name" value="ABC_transporter-like_CS"/>
</dbReference>
<evidence type="ECO:0000256" key="6">
    <source>
        <dbReference type="ARBA" id="ARBA00022741"/>
    </source>
</evidence>
<dbReference type="EMBL" id="JASJEV010000018">
    <property type="protein sequence ID" value="MDJ1160158.1"/>
    <property type="molecule type" value="Genomic_DNA"/>
</dbReference>
<dbReference type="SMART" id="SM00382">
    <property type="entry name" value="AAA"/>
    <property type="match status" value="1"/>
</dbReference>
<keyword evidence="2" id="KW-0813">Transport</keyword>
<feature type="domain" description="Mop" evidence="12">
    <location>
        <begin position="292"/>
        <end position="358"/>
    </location>
</feature>
<keyword evidence="7 13" id="KW-0067">ATP-binding</keyword>
<sequence length="374" mass="39306">MTLDVDVRHRLGAFTLAARFRAEAGITVLFGRSGAGKTSLVDILAGLVRPQEGRVIVDGVTFVDTELGVFLPAHKRRVGYVFQEGRLFPHLTVRQNLLFGRWFTPRAERWGDLGHVTELLGIGHLLARRPAGLSGGEKQRVAIGRALLRSPRLLLLDEPLAALDEARKAEILPYVERLRDEIGVPIVYVSHSLAEVARLATTVVALNAGEVAACGPAAEVLAGVALAPLGYGESGAVVEARVAAHEAEAGLTRLESPVGQLRVPRLALAPATPVRLRIPARDVMVALASPADISALNVLPGTVVAVRTVSDAVADVTLACGQGHIVARITRYSVERLRLAPGVAAHAVVKSVVFEGGATAGATLGFAVTAVEAG</sequence>
<gene>
    <name evidence="13" type="primary">modC</name>
    <name evidence="13" type="ORF">QNA08_18250</name>
</gene>
<dbReference type="InterPro" id="IPR003593">
    <property type="entry name" value="AAA+_ATPase"/>
</dbReference>
<dbReference type="Pfam" id="PF00005">
    <property type="entry name" value="ABC_tran"/>
    <property type="match status" value="1"/>
</dbReference>
<dbReference type="PROSITE" id="PS51866">
    <property type="entry name" value="MOP"/>
    <property type="match status" value="1"/>
</dbReference>
<dbReference type="InterPro" id="IPR050334">
    <property type="entry name" value="Molybdenum_import_ModC"/>
</dbReference>
<dbReference type="InterPro" id="IPR008995">
    <property type="entry name" value="Mo/tungstate-bd_C_term_dom"/>
</dbReference>
<evidence type="ECO:0000259" key="12">
    <source>
        <dbReference type="PROSITE" id="PS51866"/>
    </source>
</evidence>
<evidence type="ECO:0000256" key="5">
    <source>
        <dbReference type="ARBA" id="ARBA00022519"/>
    </source>
</evidence>
<dbReference type="PROSITE" id="PS50893">
    <property type="entry name" value="ABC_TRANSPORTER_2"/>
    <property type="match status" value="1"/>
</dbReference>
<name>A0ABT7ALA3_9HYPH</name>
<evidence type="ECO:0000256" key="7">
    <source>
        <dbReference type="ARBA" id="ARBA00022840"/>
    </source>
</evidence>
<keyword evidence="6" id="KW-0547">Nucleotide-binding</keyword>
<evidence type="ECO:0000256" key="1">
    <source>
        <dbReference type="ARBA" id="ARBA00005417"/>
    </source>
</evidence>
<dbReference type="InterPro" id="IPR011868">
    <property type="entry name" value="ModC_ABC_ATP-bd"/>
</dbReference>
<evidence type="ECO:0000256" key="9">
    <source>
        <dbReference type="ARBA" id="ARBA00023136"/>
    </source>
</evidence>
<dbReference type="Pfam" id="PF03459">
    <property type="entry name" value="TOBE"/>
    <property type="match status" value="1"/>
</dbReference>
<dbReference type="Gene3D" id="2.40.50.100">
    <property type="match status" value="1"/>
</dbReference>
<evidence type="ECO:0000256" key="3">
    <source>
        <dbReference type="ARBA" id="ARBA00022475"/>
    </source>
</evidence>
<dbReference type="PROSITE" id="PS00211">
    <property type="entry name" value="ABC_TRANSPORTER_1"/>
    <property type="match status" value="1"/>
</dbReference>
<comment type="similarity">
    <text evidence="1">Belongs to the ABC transporter superfamily.</text>
</comment>
<dbReference type="NCBIfam" id="TIGR02142">
    <property type="entry name" value="modC_ABC"/>
    <property type="match status" value="1"/>
</dbReference>
<dbReference type="GO" id="GO:0005524">
    <property type="term" value="F:ATP binding"/>
    <property type="evidence" value="ECO:0007669"/>
    <property type="project" value="UniProtKB-KW"/>
</dbReference>
<evidence type="ECO:0000256" key="8">
    <source>
        <dbReference type="ARBA" id="ARBA00022967"/>
    </source>
</evidence>
<dbReference type="RefSeq" id="WP_283742159.1">
    <property type="nucleotide sequence ID" value="NZ_JASJEV010000018.1"/>
</dbReference>
<dbReference type="Proteomes" id="UP001321492">
    <property type="component" value="Unassembled WGS sequence"/>
</dbReference>
<feature type="domain" description="ABC transporter" evidence="11">
    <location>
        <begin position="2"/>
        <end position="233"/>
    </location>
</feature>
<evidence type="ECO:0000313" key="13">
    <source>
        <dbReference type="EMBL" id="MDJ1160158.1"/>
    </source>
</evidence>
<keyword evidence="4 10" id="KW-0500">Molybdenum</keyword>
<protein>
    <submittedName>
        <fullName evidence="13">Molybdenum ABC transporter ATP-binding protein</fullName>
    </submittedName>
</protein>
<evidence type="ECO:0000313" key="14">
    <source>
        <dbReference type="Proteomes" id="UP001321492"/>
    </source>
</evidence>
<dbReference type="PANTHER" id="PTHR43514:SF4">
    <property type="entry name" value="ABC TRANSPORTER I FAMILY MEMBER 10"/>
    <property type="match status" value="1"/>
</dbReference>
<keyword evidence="8" id="KW-1278">Translocase</keyword>
<keyword evidence="5" id="KW-0997">Cell inner membrane</keyword>
<dbReference type="InterPro" id="IPR004606">
    <property type="entry name" value="Mop_domain"/>
</dbReference>
<keyword evidence="14" id="KW-1185">Reference proteome</keyword>
<evidence type="ECO:0000259" key="11">
    <source>
        <dbReference type="PROSITE" id="PS50893"/>
    </source>
</evidence>
<dbReference type="SUPFAM" id="SSF50331">
    <property type="entry name" value="MOP-like"/>
    <property type="match status" value="1"/>
</dbReference>
<dbReference type="InterPro" id="IPR005116">
    <property type="entry name" value="Transp-assoc_OB_typ1"/>
</dbReference>
<dbReference type="PANTHER" id="PTHR43514">
    <property type="entry name" value="ABC TRANSPORTER I FAMILY MEMBER 10"/>
    <property type="match status" value="1"/>
</dbReference>
<evidence type="ECO:0000256" key="4">
    <source>
        <dbReference type="ARBA" id="ARBA00022505"/>
    </source>
</evidence>
<accession>A0ABT7ALA3</accession>
<comment type="caution">
    <text evidence="13">The sequence shown here is derived from an EMBL/GenBank/DDBJ whole genome shotgun (WGS) entry which is preliminary data.</text>
</comment>
<keyword evidence="9" id="KW-0472">Membrane</keyword>
<evidence type="ECO:0000256" key="10">
    <source>
        <dbReference type="PROSITE-ProRule" id="PRU01213"/>
    </source>
</evidence>
<organism evidence="13 14">
    <name type="scientific">Chelatococcus albus</name>
    <dbReference type="NCBI Taxonomy" id="3047466"/>
    <lineage>
        <taxon>Bacteria</taxon>
        <taxon>Pseudomonadati</taxon>
        <taxon>Pseudomonadota</taxon>
        <taxon>Alphaproteobacteria</taxon>
        <taxon>Hyphomicrobiales</taxon>
        <taxon>Chelatococcaceae</taxon>
        <taxon>Chelatococcus</taxon>
    </lineage>
</organism>
<dbReference type="SUPFAM" id="SSF52540">
    <property type="entry name" value="P-loop containing nucleoside triphosphate hydrolases"/>
    <property type="match status" value="1"/>
</dbReference>
<dbReference type="Gene3D" id="3.40.50.300">
    <property type="entry name" value="P-loop containing nucleotide triphosphate hydrolases"/>
    <property type="match status" value="1"/>
</dbReference>
<dbReference type="InterPro" id="IPR003439">
    <property type="entry name" value="ABC_transporter-like_ATP-bd"/>
</dbReference>
<dbReference type="InterPro" id="IPR027417">
    <property type="entry name" value="P-loop_NTPase"/>
</dbReference>